<dbReference type="STRING" id="52586.A0A0B1PG47"/>
<dbReference type="EMBL" id="JNVN01000233">
    <property type="protein sequence ID" value="KHJ35841.1"/>
    <property type="molecule type" value="Genomic_DNA"/>
</dbReference>
<dbReference type="PANTHER" id="PTHR28243:SF1">
    <property type="entry name" value="PYRIDOXAMINE 5'-PHOSPHATE OXIDASE ALR4036 FAMILY FMN-BINDING DOMAIN-CONTAINING PROTEIN"/>
    <property type="match status" value="1"/>
</dbReference>
<dbReference type="SUPFAM" id="SSF50475">
    <property type="entry name" value="FMN-binding split barrel"/>
    <property type="match status" value="1"/>
</dbReference>
<comment type="caution">
    <text evidence="2">The sequence shown here is derived from an EMBL/GenBank/DDBJ whole genome shotgun (WGS) entry which is preliminary data.</text>
</comment>
<keyword evidence="3" id="KW-1185">Reference proteome</keyword>
<protein>
    <submittedName>
        <fullName evidence="2">Putative zn 2cys6 transcription factor protein</fullName>
    </submittedName>
</protein>
<dbReference type="GO" id="GO:0010181">
    <property type="term" value="F:FMN binding"/>
    <property type="evidence" value="ECO:0007669"/>
    <property type="project" value="InterPro"/>
</dbReference>
<dbReference type="InterPro" id="IPR024624">
    <property type="entry name" value="Pyridox_Oxase_Alr4036_FMN-bd"/>
</dbReference>
<name>A0A0B1PG47_UNCNE</name>
<dbReference type="AlphaFoldDB" id="A0A0B1PG47"/>
<sequence>MIVTSPNVPARWRAEFLGHISKMPSPELAFSTLHHNLANDHAPITPRTRFCVYRGMWGELPENPRNPAKLNDRVYQSELLTITTDVRMVKIPDIFDSGSENGKIDMSGGGGPVEAVFWIKEAATQWRFIGEAFVVGNDIDDELSSGAKFVKRSVVERMRVVKASGKENWSWSQELTAHFGNLSPRMRGSFKNPAPGAPISSALDNPELKLGQRINDLHDAEARKNFRVIIIMPKRVEKLDLGSPAESQRRWVYTYNMTRNDDQLDSWSEEECWP</sequence>
<evidence type="ECO:0000313" key="3">
    <source>
        <dbReference type="Proteomes" id="UP000030854"/>
    </source>
</evidence>
<dbReference type="HOGENOM" id="CLU_061619_0_0_1"/>
<dbReference type="Proteomes" id="UP000030854">
    <property type="component" value="Unassembled WGS sequence"/>
</dbReference>
<gene>
    <name evidence="2" type="ORF">EV44_g1452</name>
</gene>
<accession>A0A0B1PG47</accession>
<proteinExistence type="predicted"/>
<dbReference type="OMA" id="DCPTFTT"/>
<dbReference type="Pfam" id="PF12766">
    <property type="entry name" value="Pyridox_oxase_2"/>
    <property type="match status" value="1"/>
</dbReference>
<dbReference type="PANTHER" id="PTHR28243">
    <property type="entry name" value="AGL049CP"/>
    <property type="match status" value="1"/>
</dbReference>
<reference evidence="2 3" key="1">
    <citation type="journal article" date="2014" name="BMC Genomics">
        <title>Adaptive genomic structural variation in the grape powdery mildew pathogen, Erysiphe necator.</title>
        <authorList>
            <person name="Jones L."/>
            <person name="Riaz S."/>
            <person name="Morales-Cruz A."/>
            <person name="Amrine K.C."/>
            <person name="McGuire B."/>
            <person name="Gubler W.D."/>
            <person name="Walker M.A."/>
            <person name="Cantu D."/>
        </authorList>
    </citation>
    <scope>NUCLEOTIDE SEQUENCE [LARGE SCALE GENOMIC DNA]</scope>
    <source>
        <strain evidence="3">c</strain>
    </source>
</reference>
<feature type="domain" description="Pyridoxamine 5'-phosphate oxidase Alr4036 family FMN-binding" evidence="1">
    <location>
        <begin position="10"/>
        <end position="135"/>
    </location>
</feature>
<dbReference type="InterPro" id="IPR012349">
    <property type="entry name" value="Split_barrel_FMN-bd"/>
</dbReference>
<organism evidence="2 3">
    <name type="scientific">Uncinula necator</name>
    <name type="common">Grape powdery mildew</name>
    <dbReference type="NCBI Taxonomy" id="52586"/>
    <lineage>
        <taxon>Eukaryota</taxon>
        <taxon>Fungi</taxon>
        <taxon>Dikarya</taxon>
        <taxon>Ascomycota</taxon>
        <taxon>Pezizomycotina</taxon>
        <taxon>Leotiomycetes</taxon>
        <taxon>Erysiphales</taxon>
        <taxon>Erysiphaceae</taxon>
        <taxon>Erysiphe</taxon>
    </lineage>
</organism>
<evidence type="ECO:0000313" key="2">
    <source>
        <dbReference type="EMBL" id="KHJ35841.1"/>
    </source>
</evidence>
<evidence type="ECO:0000259" key="1">
    <source>
        <dbReference type="Pfam" id="PF12766"/>
    </source>
</evidence>
<dbReference type="Gene3D" id="2.30.110.10">
    <property type="entry name" value="Electron Transport, Fmn-binding Protein, Chain A"/>
    <property type="match status" value="1"/>
</dbReference>